<protein>
    <submittedName>
        <fullName evidence="1">Uncharacterized protein</fullName>
    </submittedName>
</protein>
<evidence type="ECO:0000313" key="2">
    <source>
        <dbReference type="Proteomes" id="UP000278587"/>
    </source>
</evidence>
<name>A0A0P9Q054_9PSED</name>
<dbReference type="RefSeq" id="WP_144434190.1">
    <property type="nucleotide sequence ID" value="NZ_LJPW01000005.1"/>
</dbReference>
<evidence type="ECO:0000313" key="1">
    <source>
        <dbReference type="EMBL" id="RMM08025.1"/>
    </source>
</evidence>
<dbReference type="EMBL" id="RBOC01000128">
    <property type="protein sequence ID" value="RMM08025.1"/>
    <property type="molecule type" value="Genomic_DNA"/>
</dbReference>
<comment type="caution">
    <text evidence="1">The sequence shown here is derived from an EMBL/GenBank/DDBJ whole genome shotgun (WGS) entry which is preliminary data.</text>
</comment>
<gene>
    <name evidence="1" type="ORF">ALQ84_200279</name>
</gene>
<dbReference type="Proteomes" id="UP000278587">
    <property type="component" value="Unassembled WGS sequence"/>
</dbReference>
<dbReference type="AlphaFoldDB" id="A0A0P9Q054"/>
<proteinExistence type="predicted"/>
<organism evidence="1 2">
    <name type="scientific">Pseudomonas caricapapayae</name>
    <dbReference type="NCBI Taxonomy" id="46678"/>
    <lineage>
        <taxon>Bacteria</taxon>
        <taxon>Pseudomonadati</taxon>
        <taxon>Pseudomonadota</taxon>
        <taxon>Gammaproteobacteria</taxon>
        <taxon>Pseudomonadales</taxon>
        <taxon>Pseudomonadaceae</taxon>
        <taxon>Pseudomonas</taxon>
    </lineage>
</organism>
<accession>A0A0P9Q054</accession>
<reference evidence="1 2" key="1">
    <citation type="submission" date="2018-08" db="EMBL/GenBank/DDBJ databases">
        <title>Recombination of ecologically and evolutionarily significant loci maintains genetic cohesion in the Pseudomonas syringae species complex.</title>
        <authorList>
            <person name="Dillon M."/>
            <person name="Thakur S."/>
            <person name="Almeida R.N.D."/>
            <person name="Weir B.S."/>
            <person name="Guttman D.S."/>
        </authorList>
    </citation>
    <scope>NUCLEOTIDE SEQUENCE [LARGE SCALE GENOMIC DNA]</scope>
    <source>
        <strain evidence="1 2">ICMP 4086</strain>
    </source>
</reference>
<sequence>METDFFSKERLVLFAIVFGFSVVTSGFLAFDLSSFIGLDFFAAWSLLLTVLISLSLLHFSWYYSRIYRDSSIFFNILPLAIAVIWLGLGGALEQWATEASLISIRSGEHAMSFWGSGFFHFFGFVLIFGLGYFRFWGLILEFLADIPDFFRR</sequence>